<dbReference type="KEGG" id="add:HUW48_17860"/>
<feature type="chain" id="PRO_5029505406" description="Lipoprotein" evidence="1">
    <location>
        <begin position="19"/>
        <end position="158"/>
    </location>
</feature>
<keyword evidence="1" id="KW-0732">Signal</keyword>
<dbReference type="Proteomes" id="UP000514509">
    <property type="component" value="Chromosome"/>
</dbReference>
<accession>A0A7L7LAA3</accession>
<dbReference type="EMBL" id="CP055153">
    <property type="protein sequence ID" value="QMU29772.1"/>
    <property type="molecule type" value="Genomic_DNA"/>
</dbReference>
<protein>
    <recommendedName>
        <fullName evidence="4">Lipoprotein</fullName>
    </recommendedName>
</protein>
<evidence type="ECO:0000313" key="2">
    <source>
        <dbReference type="EMBL" id="QMU29772.1"/>
    </source>
</evidence>
<feature type="signal peptide" evidence="1">
    <location>
        <begin position="1"/>
        <end position="18"/>
    </location>
</feature>
<name>A0A7L7LAA3_9BACT</name>
<dbReference type="PROSITE" id="PS51257">
    <property type="entry name" value="PROKAR_LIPOPROTEIN"/>
    <property type="match status" value="1"/>
</dbReference>
<evidence type="ECO:0000313" key="3">
    <source>
        <dbReference type="Proteomes" id="UP000514509"/>
    </source>
</evidence>
<sequence>MKFLLCFFLLLTFFSCSKEDAVSPSGKQILGIWFQEDSLPEDNRISKLQYHFKEDNTLEILRIELDANSRQVLGYRYRSTARFSLVKDQLSFSDFTNYIHNDSLGSYSSLQDLKAATPQLNGYIVTCKLEDKGRKLTFIYPPCKDTFNCIGAQTFSKE</sequence>
<evidence type="ECO:0000256" key="1">
    <source>
        <dbReference type="SAM" id="SignalP"/>
    </source>
</evidence>
<dbReference type="AlphaFoldDB" id="A0A7L7LAA3"/>
<keyword evidence="3" id="KW-1185">Reference proteome</keyword>
<organism evidence="2 3">
    <name type="scientific">Adhaeribacter radiodurans</name>
    <dbReference type="NCBI Taxonomy" id="2745197"/>
    <lineage>
        <taxon>Bacteria</taxon>
        <taxon>Pseudomonadati</taxon>
        <taxon>Bacteroidota</taxon>
        <taxon>Cytophagia</taxon>
        <taxon>Cytophagales</taxon>
        <taxon>Hymenobacteraceae</taxon>
        <taxon>Adhaeribacter</taxon>
    </lineage>
</organism>
<evidence type="ECO:0008006" key="4">
    <source>
        <dbReference type="Google" id="ProtNLM"/>
    </source>
</evidence>
<reference evidence="2 3" key="1">
    <citation type="submission" date="2020-06" db="EMBL/GenBank/DDBJ databases">
        <authorList>
            <person name="Hwang Y.J."/>
        </authorList>
    </citation>
    <scope>NUCLEOTIDE SEQUENCE [LARGE SCALE GENOMIC DNA]</scope>
    <source>
        <strain evidence="2 3">KUDC8001</strain>
    </source>
</reference>
<gene>
    <name evidence="2" type="ORF">HUW48_17860</name>
</gene>
<dbReference type="RefSeq" id="WP_182412232.1">
    <property type="nucleotide sequence ID" value="NZ_CP055153.1"/>
</dbReference>
<reference evidence="2 3" key="2">
    <citation type="submission" date="2020-08" db="EMBL/GenBank/DDBJ databases">
        <title>Adhaeribacter dokdonensis sp. nov., isolated from the rhizosphere of Elymus tsukushiensis, a plant native to the Dokdo Islands, Republic of Korea.</title>
        <authorList>
            <person name="Ghim S.Y."/>
        </authorList>
    </citation>
    <scope>NUCLEOTIDE SEQUENCE [LARGE SCALE GENOMIC DNA]</scope>
    <source>
        <strain evidence="2 3">KUDC8001</strain>
    </source>
</reference>
<proteinExistence type="predicted"/>